<proteinExistence type="predicted"/>
<sequence length="138" mass="15545">MELRWHRRHRSHENALHSIRQPLALPVEGPAFGKRSGTEPLQCRYCGRGGERDVWEEIEHGGSCCGGVEIGREGLGTNCSVLKNHSTDSLCQRKNCCHVLAMSQLLTFLLRIRNLNGQVHSHFVSNPTVYVLSFLKLL</sequence>
<accession>A0A8T0JWU0</accession>
<evidence type="ECO:0000313" key="1">
    <source>
        <dbReference type="EMBL" id="KAG2384895.1"/>
    </source>
</evidence>
<protein>
    <submittedName>
        <fullName evidence="1">Uncharacterized protein</fullName>
    </submittedName>
</protein>
<comment type="caution">
    <text evidence="1">The sequence shown here is derived from an EMBL/GenBank/DDBJ whole genome shotgun (WGS) entry which is preliminary data.</text>
</comment>
<dbReference type="AlphaFoldDB" id="A0A8T0JWU0"/>
<name>A0A8T0JWU0_PHAAN</name>
<dbReference type="Proteomes" id="UP000743370">
    <property type="component" value="Unassembled WGS sequence"/>
</dbReference>
<dbReference type="EMBL" id="JABFOF010000008">
    <property type="protein sequence ID" value="KAG2384895.1"/>
    <property type="molecule type" value="Genomic_DNA"/>
</dbReference>
<gene>
    <name evidence="1" type="ORF">HKW66_Vig0119870</name>
</gene>
<evidence type="ECO:0000313" key="2">
    <source>
        <dbReference type="Proteomes" id="UP000743370"/>
    </source>
</evidence>
<organism evidence="1 2">
    <name type="scientific">Phaseolus angularis</name>
    <name type="common">Azuki bean</name>
    <name type="synonym">Vigna angularis</name>
    <dbReference type="NCBI Taxonomy" id="3914"/>
    <lineage>
        <taxon>Eukaryota</taxon>
        <taxon>Viridiplantae</taxon>
        <taxon>Streptophyta</taxon>
        <taxon>Embryophyta</taxon>
        <taxon>Tracheophyta</taxon>
        <taxon>Spermatophyta</taxon>
        <taxon>Magnoliopsida</taxon>
        <taxon>eudicotyledons</taxon>
        <taxon>Gunneridae</taxon>
        <taxon>Pentapetalae</taxon>
        <taxon>rosids</taxon>
        <taxon>fabids</taxon>
        <taxon>Fabales</taxon>
        <taxon>Fabaceae</taxon>
        <taxon>Papilionoideae</taxon>
        <taxon>50 kb inversion clade</taxon>
        <taxon>NPAAA clade</taxon>
        <taxon>indigoferoid/millettioid clade</taxon>
        <taxon>Phaseoleae</taxon>
        <taxon>Vigna</taxon>
    </lineage>
</organism>
<reference evidence="1 2" key="1">
    <citation type="submission" date="2020-05" db="EMBL/GenBank/DDBJ databases">
        <title>Vigna angularis (adzuki bean) Var. LongXiaoDou No. 4 denovo assembly.</title>
        <authorList>
            <person name="Xiang H."/>
        </authorList>
    </citation>
    <scope>NUCLEOTIDE SEQUENCE [LARGE SCALE GENOMIC DNA]</scope>
    <source>
        <tissue evidence="1">Leaf</tissue>
    </source>
</reference>